<name>A0A834IUR1_RHYFE</name>
<evidence type="ECO:0000313" key="2">
    <source>
        <dbReference type="Proteomes" id="UP000625711"/>
    </source>
</evidence>
<dbReference type="EMBL" id="JAACXV010000054">
    <property type="protein sequence ID" value="KAF7285442.1"/>
    <property type="molecule type" value="Genomic_DNA"/>
</dbReference>
<organism evidence="1 2">
    <name type="scientific">Rhynchophorus ferrugineus</name>
    <name type="common">Red palm weevil</name>
    <name type="synonym">Curculio ferrugineus</name>
    <dbReference type="NCBI Taxonomy" id="354439"/>
    <lineage>
        <taxon>Eukaryota</taxon>
        <taxon>Metazoa</taxon>
        <taxon>Ecdysozoa</taxon>
        <taxon>Arthropoda</taxon>
        <taxon>Hexapoda</taxon>
        <taxon>Insecta</taxon>
        <taxon>Pterygota</taxon>
        <taxon>Neoptera</taxon>
        <taxon>Endopterygota</taxon>
        <taxon>Coleoptera</taxon>
        <taxon>Polyphaga</taxon>
        <taxon>Cucujiformia</taxon>
        <taxon>Curculionidae</taxon>
        <taxon>Dryophthorinae</taxon>
        <taxon>Rhynchophorus</taxon>
    </lineage>
</organism>
<comment type="caution">
    <text evidence="1">The sequence shown here is derived from an EMBL/GenBank/DDBJ whole genome shotgun (WGS) entry which is preliminary data.</text>
</comment>
<evidence type="ECO:0000313" key="1">
    <source>
        <dbReference type="EMBL" id="KAF7285442.1"/>
    </source>
</evidence>
<dbReference type="AlphaFoldDB" id="A0A834IUR1"/>
<dbReference type="Proteomes" id="UP000625711">
    <property type="component" value="Unassembled WGS sequence"/>
</dbReference>
<keyword evidence="2" id="KW-1185">Reference proteome</keyword>
<sequence length="85" mass="9614">MPGLSANRERVMLPSRRLPSFETDRGRTGPFGTIRSRLEFGLILIGARSDATLNAGNVERVTWDLKIEDFVRMSLLFINKTFDDA</sequence>
<reference evidence="1" key="1">
    <citation type="submission" date="2020-08" db="EMBL/GenBank/DDBJ databases">
        <title>Genome sequencing and assembly of the red palm weevil Rhynchophorus ferrugineus.</title>
        <authorList>
            <person name="Dias G.B."/>
            <person name="Bergman C.M."/>
            <person name="Manee M."/>
        </authorList>
    </citation>
    <scope>NUCLEOTIDE SEQUENCE</scope>
    <source>
        <strain evidence="1">AA-2017</strain>
        <tissue evidence="1">Whole larva</tissue>
    </source>
</reference>
<proteinExistence type="predicted"/>
<gene>
    <name evidence="1" type="ORF">GWI33_010615</name>
</gene>
<protein>
    <submittedName>
        <fullName evidence="1">Uncharacterized protein</fullName>
    </submittedName>
</protein>
<accession>A0A834IUR1</accession>